<name>A0A7Z0J9W6_9ACTN</name>
<dbReference type="RefSeq" id="WP_179823146.1">
    <property type="nucleotide sequence ID" value="NZ_JACCFS010000001.1"/>
</dbReference>
<dbReference type="EMBL" id="JACCFS010000001">
    <property type="protein sequence ID" value="NYJ34501.1"/>
    <property type="molecule type" value="Genomic_DNA"/>
</dbReference>
<keyword evidence="2" id="KW-0762">Sugar transport</keyword>
<dbReference type="PANTHER" id="PTHR43649">
    <property type="entry name" value="ARABINOSE-BINDING PROTEIN-RELATED"/>
    <property type="match status" value="1"/>
</dbReference>
<feature type="signal peptide" evidence="1">
    <location>
        <begin position="1"/>
        <end position="34"/>
    </location>
</feature>
<dbReference type="PROSITE" id="PS51257">
    <property type="entry name" value="PROKAR_LIPOPROTEIN"/>
    <property type="match status" value="1"/>
</dbReference>
<dbReference type="Proteomes" id="UP000572051">
    <property type="component" value="Unassembled WGS sequence"/>
</dbReference>
<comment type="caution">
    <text evidence="2">The sequence shown here is derived from an EMBL/GenBank/DDBJ whole genome shotgun (WGS) entry which is preliminary data.</text>
</comment>
<dbReference type="InterPro" id="IPR050490">
    <property type="entry name" value="Bact_solute-bd_prot1"/>
</dbReference>
<reference evidence="2 3" key="1">
    <citation type="submission" date="2020-07" db="EMBL/GenBank/DDBJ databases">
        <title>Sequencing the genomes of 1000 actinobacteria strains.</title>
        <authorList>
            <person name="Klenk H.-P."/>
        </authorList>
    </citation>
    <scope>NUCLEOTIDE SEQUENCE [LARGE SCALE GENOMIC DNA]</scope>
    <source>
        <strain evidence="2 3">DSM 44442</strain>
    </source>
</reference>
<feature type="chain" id="PRO_5030537263" evidence="1">
    <location>
        <begin position="35"/>
        <end position="439"/>
    </location>
</feature>
<dbReference type="Pfam" id="PF01547">
    <property type="entry name" value="SBP_bac_1"/>
    <property type="match status" value="1"/>
</dbReference>
<protein>
    <submittedName>
        <fullName evidence="2">Multiple sugar transport system substrate-binding protein</fullName>
    </submittedName>
</protein>
<dbReference type="PANTHER" id="PTHR43649:SF11">
    <property type="entry name" value="ABC TRANSPORTER SUBSTRATE-BINDING PROTEIN YESO-RELATED"/>
    <property type="match status" value="1"/>
</dbReference>
<organism evidence="2 3">
    <name type="scientific">Nocardiopsis aegyptia</name>
    <dbReference type="NCBI Taxonomy" id="220378"/>
    <lineage>
        <taxon>Bacteria</taxon>
        <taxon>Bacillati</taxon>
        <taxon>Actinomycetota</taxon>
        <taxon>Actinomycetes</taxon>
        <taxon>Streptosporangiales</taxon>
        <taxon>Nocardiopsidaceae</taxon>
        <taxon>Nocardiopsis</taxon>
    </lineage>
</organism>
<sequence>MHQRSGDRYPRIRRRRPLLSVAAGAAAVVLAATACGSGTEDGVTELHFSWWGSDVRHAIFQDVIEAFEAQNPGVRVVGNYTDWSSYWDRLATDTAAGDAPDVIMQEEAFLREYSDRGALADLSELDGLDRSNLDPMIAESGDVDGRTFGVASGVNSIVILADPVAFEEAGVEMPDDETWTWDDFVAISAEISEATGGEIVGTQSITNEQGFQIFARQRGENLYDENGGLAFSQDTLTDWYRITEELVETGGQPGPAESVEIAAGGPEQSVLATNRGAMGMHWVNQIGAIGAAADRELEILRMPGETENERTGMFYKPSTYYTVSAGSEHPEEATAFVDFLVNSEEAAELVQMDLGLPSNLETRESVTSDLSGTDLAVAEFLTGLEDSIVDGNPPPPIGAGEVVNINNRVAQDTNFGELTPEEASAQFISEVESFIGDQE</sequence>
<proteinExistence type="predicted"/>
<keyword evidence="3" id="KW-1185">Reference proteome</keyword>
<accession>A0A7Z0J9W6</accession>
<evidence type="ECO:0000313" key="2">
    <source>
        <dbReference type="EMBL" id="NYJ34501.1"/>
    </source>
</evidence>
<dbReference type="AlphaFoldDB" id="A0A7Z0J9W6"/>
<dbReference type="SUPFAM" id="SSF53850">
    <property type="entry name" value="Periplasmic binding protein-like II"/>
    <property type="match status" value="1"/>
</dbReference>
<gene>
    <name evidence="2" type="ORF">HNR10_002382</name>
</gene>
<keyword evidence="2" id="KW-0813">Transport</keyword>
<keyword evidence="1" id="KW-0732">Signal</keyword>
<evidence type="ECO:0000256" key="1">
    <source>
        <dbReference type="SAM" id="SignalP"/>
    </source>
</evidence>
<dbReference type="Gene3D" id="3.40.190.10">
    <property type="entry name" value="Periplasmic binding protein-like II"/>
    <property type="match status" value="2"/>
</dbReference>
<dbReference type="InterPro" id="IPR006059">
    <property type="entry name" value="SBP"/>
</dbReference>
<evidence type="ECO:0000313" key="3">
    <source>
        <dbReference type="Proteomes" id="UP000572051"/>
    </source>
</evidence>